<proteinExistence type="predicted"/>
<feature type="domain" description="Retrovirus-related Pol polyprotein from transposon TNT 1-94-like beta-barrel" evidence="1">
    <location>
        <begin position="245"/>
        <end position="325"/>
    </location>
</feature>
<evidence type="ECO:0000259" key="1">
    <source>
        <dbReference type="Pfam" id="PF22936"/>
    </source>
</evidence>
<dbReference type="AlphaFoldDB" id="A0AAV5KS92"/>
<name>A0AAV5KS92_9ROSI</name>
<dbReference type="PANTHER" id="PTHR47592">
    <property type="entry name" value="PBF68 PROTEIN"/>
    <property type="match status" value="1"/>
</dbReference>
<gene>
    <name evidence="2" type="ORF">SLEP1_g36511</name>
</gene>
<dbReference type="InterPro" id="IPR054722">
    <property type="entry name" value="PolX-like_BBD"/>
</dbReference>
<dbReference type="PANTHER" id="PTHR47592:SF31">
    <property type="entry name" value="ZINC FINGER, CCHC-TYPE-RELATED"/>
    <property type="match status" value="1"/>
</dbReference>
<dbReference type="Proteomes" id="UP001054252">
    <property type="component" value="Unassembled WGS sequence"/>
</dbReference>
<sequence>MALSMNANIKLLNPDAIRLDRFDGTNYMRWKDKMTFLLTTLKVSYVLDPKLQPVQAPKENDSEAVRNARLKREEDELICHGHILNSLTNRLYDLYRNMSSPQEIWIALEKKDKHEKKGTNKFLALKYFEFEMKDDISIMDQVHELQTLVSRMSELEIKIPDSLQVGAILSKLPPSWNDYRKKVLHSDEILTMEQNSARNFGFGTSAETSNKANLIEHELVAMVSDMQVGMVTELNMANPTKSMDWWLDSGATVHGCNNKAQFKFYEDLKELEEVLIGNNFTAKVLGKGTVELRFTSGHKLTLVNVFHVPDIRKNLVSVNLLYKRGLRVVLE</sequence>
<evidence type="ECO:0000313" key="2">
    <source>
        <dbReference type="EMBL" id="GKV27326.1"/>
    </source>
</evidence>
<dbReference type="EMBL" id="BPVZ01000075">
    <property type="protein sequence ID" value="GKV27326.1"/>
    <property type="molecule type" value="Genomic_DNA"/>
</dbReference>
<comment type="caution">
    <text evidence="2">The sequence shown here is derived from an EMBL/GenBank/DDBJ whole genome shotgun (WGS) entry which is preliminary data.</text>
</comment>
<reference evidence="2 3" key="1">
    <citation type="journal article" date="2021" name="Commun. Biol.">
        <title>The genome of Shorea leprosula (Dipterocarpaceae) highlights the ecological relevance of drought in aseasonal tropical rainforests.</title>
        <authorList>
            <person name="Ng K.K.S."/>
            <person name="Kobayashi M.J."/>
            <person name="Fawcett J.A."/>
            <person name="Hatakeyama M."/>
            <person name="Paape T."/>
            <person name="Ng C.H."/>
            <person name="Ang C.C."/>
            <person name="Tnah L.H."/>
            <person name="Lee C.T."/>
            <person name="Nishiyama T."/>
            <person name="Sese J."/>
            <person name="O'Brien M.J."/>
            <person name="Copetti D."/>
            <person name="Mohd Noor M.I."/>
            <person name="Ong R.C."/>
            <person name="Putra M."/>
            <person name="Sireger I.Z."/>
            <person name="Indrioko S."/>
            <person name="Kosugi Y."/>
            <person name="Izuno A."/>
            <person name="Isagi Y."/>
            <person name="Lee S.L."/>
            <person name="Shimizu K.K."/>
        </authorList>
    </citation>
    <scope>NUCLEOTIDE SEQUENCE [LARGE SCALE GENOMIC DNA]</scope>
    <source>
        <strain evidence="2">214</strain>
    </source>
</reference>
<evidence type="ECO:0000313" key="3">
    <source>
        <dbReference type="Proteomes" id="UP001054252"/>
    </source>
</evidence>
<organism evidence="2 3">
    <name type="scientific">Rubroshorea leprosula</name>
    <dbReference type="NCBI Taxonomy" id="152421"/>
    <lineage>
        <taxon>Eukaryota</taxon>
        <taxon>Viridiplantae</taxon>
        <taxon>Streptophyta</taxon>
        <taxon>Embryophyta</taxon>
        <taxon>Tracheophyta</taxon>
        <taxon>Spermatophyta</taxon>
        <taxon>Magnoliopsida</taxon>
        <taxon>eudicotyledons</taxon>
        <taxon>Gunneridae</taxon>
        <taxon>Pentapetalae</taxon>
        <taxon>rosids</taxon>
        <taxon>malvids</taxon>
        <taxon>Malvales</taxon>
        <taxon>Dipterocarpaceae</taxon>
        <taxon>Rubroshorea</taxon>
    </lineage>
</organism>
<keyword evidence="3" id="KW-1185">Reference proteome</keyword>
<dbReference type="Pfam" id="PF14223">
    <property type="entry name" value="Retrotran_gag_2"/>
    <property type="match status" value="1"/>
</dbReference>
<protein>
    <recommendedName>
        <fullName evidence="1">Retrovirus-related Pol polyprotein from transposon TNT 1-94-like beta-barrel domain-containing protein</fullName>
    </recommendedName>
</protein>
<dbReference type="Pfam" id="PF22936">
    <property type="entry name" value="Pol_BBD"/>
    <property type="match status" value="1"/>
</dbReference>
<accession>A0AAV5KS92</accession>